<dbReference type="Pfam" id="PF07645">
    <property type="entry name" value="EGF_CA"/>
    <property type="match status" value="2"/>
</dbReference>
<evidence type="ECO:0000259" key="13">
    <source>
        <dbReference type="PROSITE" id="PS50026"/>
    </source>
</evidence>
<reference evidence="14" key="2">
    <citation type="submission" date="2025-08" db="UniProtKB">
        <authorList>
            <consortium name="Ensembl"/>
        </authorList>
    </citation>
    <scope>IDENTIFICATION</scope>
</reference>
<dbReference type="SUPFAM" id="SSF57196">
    <property type="entry name" value="EGF/Laminin"/>
    <property type="match status" value="1"/>
</dbReference>
<evidence type="ECO:0000256" key="11">
    <source>
        <dbReference type="SAM" id="MobiDB-lite"/>
    </source>
</evidence>
<feature type="signal peptide" evidence="12">
    <location>
        <begin position="1"/>
        <end position="29"/>
    </location>
</feature>
<dbReference type="InterPro" id="IPR001881">
    <property type="entry name" value="EGF-like_Ca-bd_dom"/>
</dbReference>
<evidence type="ECO:0000256" key="1">
    <source>
        <dbReference type="ARBA" id="ARBA00004479"/>
    </source>
</evidence>
<evidence type="ECO:0000313" key="15">
    <source>
        <dbReference type="Proteomes" id="UP000472265"/>
    </source>
</evidence>
<evidence type="ECO:0000256" key="9">
    <source>
        <dbReference type="ARBA" id="ARBA00023157"/>
    </source>
</evidence>
<dbReference type="OMA" id="NCTERDC"/>
<dbReference type="CDD" id="cd00054">
    <property type="entry name" value="EGF_CA"/>
    <property type="match status" value="2"/>
</dbReference>
<keyword evidence="8" id="KW-0472">Membrane</keyword>
<dbReference type="InterPro" id="IPR051505">
    <property type="entry name" value="C-type_lectin_domain"/>
</dbReference>
<dbReference type="InParanoid" id="A0A671XFZ3"/>
<feature type="domain" description="EGF-like" evidence="13">
    <location>
        <begin position="278"/>
        <end position="316"/>
    </location>
</feature>
<dbReference type="PROSITE" id="PS50026">
    <property type="entry name" value="EGF_3"/>
    <property type="match status" value="1"/>
</dbReference>
<keyword evidence="15" id="KW-1185">Reference proteome</keyword>
<dbReference type="SMART" id="SM00181">
    <property type="entry name" value="EGF"/>
    <property type="match status" value="4"/>
</dbReference>
<evidence type="ECO:0000256" key="10">
    <source>
        <dbReference type="PROSITE-ProRule" id="PRU00076"/>
    </source>
</evidence>
<dbReference type="InterPro" id="IPR016187">
    <property type="entry name" value="CTDL_fold"/>
</dbReference>
<dbReference type="SUPFAM" id="SSF57184">
    <property type="entry name" value="Growth factor receptor domain"/>
    <property type="match status" value="1"/>
</dbReference>
<dbReference type="SUPFAM" id="SSF56436">
    <property type="entry name" value="C-type lectin-like"/>
    <property type="match status" value="1"/>
</dbReference>
<feature type="region of interest" description="Disordered" evidence="11">
    <location>
        <begin position="244"/>
        <end position="265"/>
    </location>
</feature>
<keyword evidence="2 10" id="KW-0245">EGF-like domain</keyword>
<comment type="subcellular location">
    <subcellularLocation>
        <location evidence="1">Membrane</location>
        <topology evidence="1">Single-pass type I membrane protein</topology>
    </subcellularLocation>
</comment>
<evidence type="ECO:0000256" key="3">
    <source>
        <dbReference type="ARBA" id="ARBA00022692"/>
    </source>
</evidence>
<dbReference type="InterPro" id="IPR000152">
    <property type="entry name" value="EGF-type_Asp/Asn_hydroxyl_site"/>
</dbReference>
<protein>
    <recommendedName>
        <fullName evidence="13">EGF-like domain-containing protein</fullName>
    </recommendedName>
</protein>
<keyword evidence="7" id="KW-1133">Transmembrane helix</keyword>
<dbReference type="InterPro" id="IPR049883">
    <property type="entry name" value="NOTCH1_EGF-like"/>
</dbReference>
<feature type="chain" id="PRO_5025351587" description="EGF-like domain-containing protein" evidence="12">
    <location>
        <begin position="30"/>
        <end position="443"/>
    </location>
</feature>
<organism evidence="14 15">
    <name type="scientific">Sparus aurata</name>
    <name type="common">Gilthead sea bream</name>
    <dbReference type="NCBI Taxonomy" id="8175"/>
    <lineage>
        <taxon>Eukaryota</taxon>
        <taxon>Metazoa</taxon>
        <taxon>Chordata</taxon>
        <taxon>Craniata</taxon>
        <taxon>Vertebrata</taxon>
        <taxon>Euteleostomi</taxon>
        <taxon>Actinopterygii</taxon>
        <taxon>Neopterygii</taxon>
        <taxon>Teleostei</taxon>
        <taxon>Neoteleostei</taxon>
        <taxon>Acanthomorphata</taxon>
        <taxon>Eupercaria</taxon>
        <taxon>Spariformes</taxon>
        <taxon>Sparidae</taxon>
        <taxon>Sparus</taxon>
    </lineage>
</organism>
<dbReference type="PROSITE" id="PS01186">
    <property type="entry name" value="EGF_2"/>
    <property type="match status" value="1"/>
</dbReference>
<dbReference type="GO" id="GO:0016020">
    <property type="term" value="C:membrane"/>
    <property type="evidence" value="ECO:0007669"/>
    <property type="project" value="UniProtKB-SubCell"/>
</dbReference>
<dbReference type="GO" id="GO:0030246">
    <property type="term" value="F:carbohydrate binding"/>
    <property type="evidence" value="ECO:0007669"/>
    <property type="project" value="UniProtKB-KW"/>
</dbReference>
<dbReference type="AlphaFoldDB" id="A0A671XFZ3"/>
<comment type="caution">
    <text evidence="10">Lacks conserved residue(s) required for the propagation of feature annotation.</text>
</comment>
<evidence type="ECO:0000256" key="12">
    <source>
        <dbReference type="SAM" id="SignalP"/>
    </source>
</evidence>
<dbReference type="InterPro" id="IPR016186">
    <property type="entry name" value="C-type_lectin-like/link_sf"/>
</dbReference>
<dbReference type="GO" id="GO:0005509">
    <property type="term" value="F:calcium ion binding"/>
    <property type="evidence" value="ECO:0007669"/>
    <property type="project" value="InterPro"/>
</dbReference>
<dbReference type="InterPro" id="IPR009030">
    <property type="entry name" value="Growth_fac_rcpt_cys_sf"/>
</dbReference>
<dbReference type="Gene3D" id="2.10.25.10">
    <property type="entry name" value="Laminin"/>
    <property type="match status" value="5"/>
</dbReference>
<keyword evidence="3" id="KW-0812">Transmembrane</keyword>
<evidence type="ECO:0000256" key="6">
    <source>
        <dbReference type="ARBA" id="ARBA00022737"/>
    </source>
</evidence>
<dbReference type="InterPro" id="IPR018097">
    <property type="entry name" value="EGF_Ca-bd_CS"/>
</dbReference>
<evidence type="ECO:0000256" key="4">
    <source>
        <dbReference type="ARBA" id="ARBA00022729"/>
    </source>
</evidence>
<evidence type="ECO:0000313" key="14">
    <source>
        <dbReference type="Ensembl" id="ENSSAUP00010050073.1"/>
    </source>
</evidence>
<dbReference type="InterPro" id="IPR000742">
    <property type="entry name" value="EGF"/>
</dbReference>
<dbReference type="GeneTree" id="ENSGT00940000165409"/>
<dbReference type="Proteomes" id="UP000472265">
    <property type="component" value="Chromosome 22"/>
</dbReference>
<evidence type="ECO:0000256" key="7">
    <source>
        <dbReference type="ARBA" id="ARBA00022989"/>
    </source>
</evidence>
<reference evidence="14" key="3">
    <citation type="submission" date="2025-09" db="UniProtKB">
        <authorList>
            <consortium name="Ensembl"/>
        </authorList>
    </citation>
    <scope>IDENTIFICATION</scope>
</reference>
<dbReference type="PROSITE" id="PS01187">
    <property type="entry name" value="EGF_CA"/>
    <property type="match status" value="1"/>
</dbReference>
<dbReference type="SMART" id="SM00179">
    <property type="entry name" value="EGF_CA"/>
    <property type="match status" value="3"/>
</dbReference>
<gene>
    <name evidence="14" type="primary">LOC115573771</name>
</gene>
<evidence type="ECO:0000256" key="5">
    <source>
        <dbReference type="ARBA" id="ARBA00022734"/>
    </source>
</evidence>
<evidence type="ECO:0000256" key="2">
    <source>
        <dbReference type="ARBA" id="ARBA00022536"/>
    </source>
</evidence>
<name>A0A671XFZ3_SPAAU</name>
<keyword evidence="4 12" id="KW-0732">Signal</keyword>
<sequence length="443" mass="48375">YFFILLLLKVNALLVCGVLLCALEETVLSQYGRCVGNHCFALFQKLQDFPGARASCKSSGGQLFTYSQPDLEELLRALPRGLSGRFWLELRSAGRTTEEASARLQNCSSVSVTEGENTEVLSGLCSESLSGYLCQYSVVEPCGHFQAGGGAQVKYQAHEGFEVLDSETFPLATVAVAGKDGGEYPDSKHLCFSGIWLPAPWVCEVMNGGCERNCTSTERNTIHTCACPAGESLHPNKLTCGADPRADRSQGSQQEGDAPVPGCSNGYRLTQDQKRCVDVNECEEEDPCTGEGEQCHNTLGSFQCVCREGFDSEDGVCMDVSICEKCEHMICLKNDGVFQCACNAGFRVSADDPTKFCSDIDECQHEQCDQKCENSFGGYRCLCNEGYELRKGYKCVLTDDSEDYDGSGQAVNPTEPSTSPASVPYYIKLRKRKISRQHDAGDF</sequence>
<evidence type="ECO:0000256" key="8">
    <source>
        <dbReference type="ARBA" id="ARBA00023136"/>
    </source>
</evidence>
<reference evidence="14" key="1">
    <citation type="submission" date="2021-04" db="EMBL/GenBank/DDBJ databases">
        <authorList>
            <consortium name="Wellcome Sanger Institute Data Sharing"/>
        </authorList>
    </citation>
    <scope>NUCLEOTIDE SEQUENCE [LARGE SCALE GENOMIC DNA]</scope>
</reference>
<dbReference type="PROSITE" id="PS00010">
    <property type="entry name" value="ASX_HYDROXYL"/>
    <property type="match status" value="2"/>
</dbReference>
<accession>A0A671XFZ3</accession>
<keyword evidence="5" id="KW-0430">Lectin</keyword>
<keyword evidence="9" id="KW-1015">Disulfide bond</keyword>
<dbReference type="Gene3D" id="3.10.100.10">
    <property type="entry name" value="Mannose-Binding Protein A, subunit A"/>
    <property type="match status" value="1"/>
</dbReference>
<dbReference type="Ensembl" id="ENSSAUT00010052672.1">
    <property type="protein sequence ID" value="ENSSAUP00010050073.1"/>
    <property type="gene ID" value="ENSSAUG00010020882.1"/>
</dbReference>
<proteinExistence type="predicted"/>
<dbReference type="PANTHER" id="PTHR14789">
    <property type="entry name" value="CHONDROLECTIN VARIANT CHODLFDELTAE"/>
    <property type="match status" value="1"/>
</dbReference>
<keyword evidence="6" id="KW-0677">Repeat</keyword>